<evidence type="ECO:0000313" key="2">
    <source>
        <dbReference type="Proteomes" id="UP001064048"/>
    </source>
</evidence>
<protein>
    <submittedName>
        <fullName evidence="1">Uncharacterized protein</fullName>
    </submittedName>
</protein>
<reference evidence="1 2" key="1">
    <citation type="journal article" date="2022" name="Genome Biol. Evol.">
        <title>The Spruce Budworm Genome: Reconstructing the Evolutionary History of Antifreeze Proteins.</title>
        <authorList>
            <person name="Beliveau C."/>
            <person name="Gagne P."/>
            <person name="Picq S."/>
            <person name="Vernygora O."/>
            <person name="Keeling C.I."/>
            <person name="Pinkney K."/>
            <person name="Doucet D."/>
            <person name="Wen F."/>
            <person name="Johnston J.S."/>
            <person name="Maaroufi H."/>
            <person name="Boyle B."/>
            <person name="Laroche J."/>
            <person name="Dewar K."/>
            <person name="Juretic N."/>
            <person name="Blackburn G."/>
            <person name="Nisole A."/>
            <person name="Brunet B."/>
            <person name="Brandao M."/>
            <person name="Lumley L."/>
            <person name="Duan J."/>
            <person name="Quan G."/>
            <person name="Lucarotti C.J."/>
            <person name="Roe A.D."/>
            <person name="Sperling F.A.H."/>
            <person name="Levesque R.C."/>
            <person name="Cusson M."/>
        </authorList>
    </citation>
    <scope>NUCLEOTIDE SEQUENCE [LARGE SCALE GENOMIC DNA]</scope>
    <source>
        <strain evidence="1">Glfc:IPQL:Cfum</strain>
    </source>
</reference>
<organism evidence="1 2">
    <name type="scientific">Choristoneura fumiferana</name>
    <name type="common">Spruce budworm moth</name>
    <name type="synonym">Archips fumiferana</name>
    <dbReference type="NCBI Taxonomy" id="7141"/>
    <lineage>
        <taxon>Eukaryota</taxon>
        <taxon>Metazoa</taxon>
        <taxon>Ecdysozoa</taxon>
        <taxon>Arthropoda</taxon>
        <taxon>Hexapoda</taxon>
        <taxon>Insecta</taxon>
        <taxon>Pterygota</taxon>
        <taxon>Neoptera</taxon>
        <taxon>Endopterygota</taxon>
        <taxon>Lepidoptera</taxon>
        <taxon>Glossata</taxon>
        <taxon>Ditrysia</taxon>
        <taxon>Tortricoidea</taxon>
        <taxon>Tortricidae</taxon>
        <taxon>Tortricinae</taxon>
        <taxon>Choristoneura</taxon>
    </lineage>
</organism>
<evidence type="ECO:0000313" key="1">
    <source>
        <dbReference type="EMBL" id="KAI8431705.1"/>
    </source>
</evidence>
<proteinExistence type="predicted"/>
<dbReference type="EMBL" id="CM046130">
    <property type="protein sequence ID" value="KAI8431705.1"/>
    <property type="molecule type" value="Genomic_DNA"/>
</dbReference>
<accession>A0ACC0K6B5</accession>
<dbReference type="Proteomes" id="UP001064048">
    <property type="component" value="Chromosome 30"/>
</dbReference>
<name>A0ACC0K6B5_CHOFU</name>
<gene>
    <name evidence="1" type="ORF">MSG28_016174</name>
</gene>
<sequence length="1031" mass="115610">MLIQPSPDYISIGRNGSSNESLDKNGGLRTNPTGPQFHFSNVSCQETRRHTPSNIQSKKLKPIRIRRQVQTNKSTNNSELYSGFRLDGQNRSVKRLLPPSDSPGPSMLFKANLQRNIVANDLFTFRPLISSQSLCHAQQLGSSVIKRQKRQSNCLPGRLSDSVPGQRRIGIPYKPGIKYTDFSRVAHKHRKIYSNAAKNPSIFGHNVESPYELKVVTVRQMPGPPKEIRISNNKKDSKFETNGKSSRVPEFCKFLRYKRTPKSPVFTTFLPTSSQNRSQKPIPNTPRSSKGAPVVVAKSYTGICHSPISGVTSSDHRRVRSRLGRPTEQSGDTGILVATGKVTTFECKGNACDLQSLSNANRLFSHDSISTVRQPNCVSISEESGGNKISTTFRSDSKTLQNFNNTGHCTIIASPTRSVQCRSRSSITPKEDAGVAPTSPIYPDVFQKIRNSGDRFIRLSSSSRCPTLCKPECKRPQRRVSRCSESNMELSPGMGVSTPLLNTTGSKPHESRRGSLLSSSAQVGESFLAPGCQTTGNSSPLYYSKFERSSDRHSHRASPIQSCEHVDGDLEMWGWDSALKNWTPEQKKFLKSSWRKSTMKTYKPAWRRWCQWSQDNNVNCSNPNSTDLARFLTDIFQKHDFSYSTMALHKSVVSTLCDPNKSRQLSSHPLVRQVMKSVAIRKPKNEKAPIWDIDTLSNWLSKATMNNLNSLYECSRRTACLLLLCSGRRVHDLTLLTIGEDNCEIKDNSVIFWPEYGSKTDGPDYRQQGWCFISNQESQALDPVYWVKQLIELSNQRREEKLIKNLFISVCGEPKPASKTTIANWIKSLLQEAGITASPGSIRSAVASKKWLPNDMVNYMEYYIMGKVSQVRLKAGCTPKKFVCQGDGRKRTGSTKRTNKKAKKQKTIAECPDESKQEVRTDIIKVEVEVEVEEISCEQTADVTNGTAVEQNTRDKAVQTELELRPTTDLNVEKKIENNPQLHIGLHFKYVKILDDIVTIACAFINLQCELYDSYLSKVVTLSLNNASTDD</sequence>
<keyword evidence="2" id="KW-1185">Reference proteome</keyword>
<comment type="caution">
    <text evidence="1">The sequence shown here is derived from an EMBL/GenBank/DDBJ whole genome shotgun (WGS) entry which is preliminary data.</text>
</comment>